<dbReference type="SMART" id="SM00911">
    <property type="entry name" value="HWE_HK"/>
    <property type="match status" value="1"/>
</dbReference>
<evidence type="ECO:0000256" key="4">
    <source>
        <dbReference type="ARBA" id="ARBA00022553"/>
    </source>
</evidence>
<feature type="domain" description="Phytochrome chromophore attachment site" evidence="13">
    <location>
        <begin position="151"/>
        <end position="308"/>
    </location>
</feature>
<keyword evidence="9" id="KW-0067">ATP-binding</keyword>
<evidence type="ECO:0000256" key="10">
    <source>
        <dbReference type="ARBA" id="ARBA00022991"/>
    </source>
</evidence>
<sequence length="859" mass="94322">MSQTPDVATEYATPDLTNCDREPIHILGRVQSYGALLALSSGWLVQHASENLSDILGITVEGALGRRLADLLPQDSFARIREALRAVGPSNPVLRLFGIPILGEKAGDFDLSIHQSGRHLIIEFEPKGEQRNGDPLSQVYPYIHRIRRTNDLRAFTREAARSLRALCGFDSVMVYEFAEDASGHVIAEDTADGERRYLDQHFPASDIPVQARVLYKRSLLRLIADVSDPGARILAADSAGNQPLDLSLAATRAVSPIHIEYLQNMGIQASMSVSIMKDGELWGLFACHHDEPRYIDYELRTCVELFAHLFSYELGHLGEAQKREAVERSSQLQTRLMASMAEGRDLPGSLMAVSEDIRSVIPHDGLIMITDGQVSATGVTPTEEEFLCISRLLNATGGSQIFATNKLSQLLPEAADFARRCSGILAIPISRMPRDYIVLCRKELTETVKWAGNPNKPVTVGPNGVRLTPRKSFEIWRETVTGASAPWTLASTHAAELLRVVLLEIFLKITDQTAAERKRAQEQQELLISELNHRVRNILNLMRGLVAQSRGTADTLESFASSLDGRIQAFARAHDQLTKEDWTPSSFMEMLRLEFAAFADDRSNRVDLQGDDVLIAPGAYSNLALVFHELVTNSVKYGALSDSGGVTVKLTRNDDGSLDIHWREFGGPAVVAPKRRGFGSTIIERSIPYELNGEAEVTYNVTGLVAEFCLPSRYVLDAPEAKMVAPTGAAQPVRGEGPFLTGKALVLEDAMIIAMDAADMLEDMGASTVRITASVNAALAEIEQHEFQVAVLDVNLGAEQSVRVALKLAEIGVPYVLSTGYGESEDIRALYPPCEILRKPFSNESMQAAVWNVLHQTDD</sequence>
<dbReference type="GO" id="GO:0009584">
    <property type="term" value="P:detection of visible light"/>
    <property type="evidence" value="ECO:0007669"/>
    <property type="project" value="InterPro"/>
</dbReference>
<dbReference type="PANTHER" id="PTHR41523">
    <property type="entry name" value="TWO-COMPONENT SYSTEM SENSOR PROTEIN"/>
    <property type="match status" value="1"/>
</dbReference>
<dbReference type="InterPro" id="IPR011102">
    <property type="entry name" value="Sig_transdc_His_kinase_HWE"/>
</dbReference>
<reference evidence="15 16" key="1">
    <citation type="submission" date="2019-10" db="EMBL/GenBank/DDBJ databases">
        <title>Pseudopuniceibacterium sp. HQ09 islated from Antarctica.</title>
        <authorList>
            <person name="Liao L."/>
            <person name="Su S."/>
            <person name="Chen B."/>
            <person name="Yu Y."/>
        </authorList>
    </citation>
    <scope>NUCLEOTIDE SEQUENCE [LARGE SCALE GENOMIC DNA]</scope>
    <source>
        <strain evidence="15 16">HQ09</strain>
    </source>
</reference>
<dbReference type="AlphaFoldDB" id="A0A7L9WTE9"/>
<dbReference type="InterPro" id="IPR016132">
    <property type="entry name" value="Phyto_chromo_attachment"/>
</dbReference>
<evidence type="ECO:0000256" key="11">
    <source>
        <dbReference type="ARBA" id="ARBA00023170"/>
    </source>
</evidence>
<evidence type="ECO:0000256" key="9">
    <source>
        <dbReference type="ARBA" id="ARBA00022840"/>
    </source>
</evidence>
<dbReference type="InterPro" id="IPR013515">
    <property type="entry name" value="Phytochrome_cen-reg"/>
</dbReference>
<dbReference type="Pfam" id="PF07536">
    <property type="entry name" value="HWE_HK"/>
    <property type="match status" value="1"/>
</dbReference>
<dbReference type="SUPFAM" id="SSF55874">
    <property type="entry name" value="ATPase domain of HSP90 chaperone/DNA topoisomerase II/histidine kinase"/>
    <property type="match status" value="1"/>
</dbReference>
<dbReference type="Gene3D" id="3.40.50.2300">
    <property type="match status" value="1"/>
</dbReference>
<dbReference type="GO" id="GO:0005524">
    <property type="term" value="F:ATP binding"/>
    <property type="evidence" value="ECO:0007669"/>
    <property type="project" value="UniProtKB-KW"/>
</dbReference>
<dbReference type="InterPro" id="IPR001789">
    <property type="entry name" value="Sig_transdc_resp-reg_receiver"/>
</dbReference>
<keyword evidence="10" id="KW-0157">Chromophore</keyword>
<dbReference type="InterPro" id="IPR013654">
    <property type="entry name" value="PAS_2"/>
</dbReference>
<dbReference type="PANTHER" id="PTHR41523:SF8">
    <property type="entry name" value="ETHYLENE RESPONSE SENSOR PROTEIN"/>
    <property type="match status" value="1"/>
</dbReference>
<dbReference type="GO" id="GO:0004673">
    <property type="term" value="F:protein histidine kinase activity"/>
    <property type="evidence" value="ECO:0007669"/>
    <property type="project" value="UniProtKB-EC"/>
</dbReference>
<dbReference type="InterPro" id="IPR043150">
    <property type="entry name" value="Phytochrome_PHY_sf"/>
</dbReference>
<dbReference type="SUPFAM" id="SSF52172">
    <property type="entry name" value="CheY-like"/>
    <property type="match status" value="1"/>
</dbReference>
<dbReference type="Gene3D" id="3.30.450.40">
    <property type="match status" value="1"/>
</dbReference>
<accession>A0A7L9WTE9</accession>
<dbReference type="GO" id="GO:0000160">
    <property type="term" value="P:phosphorelay signal transduction system"/>
    <property type="evidence" value="ECO:0007669"/>
    <property type="project" value="InterPro"/>
</dbReference>
<evidence type="ECO:0000259" key="13">
    <source>
        <dbReference type="PROSITE" id="PS50046"/>
    </source>
</evidence>
<dbReference type="Gene3D" id="3.30.565.10">
    <property type="entry name" value="Histidine kinase-like ATPase, C-terminal domain"/>
    <property type="match status" value="1"/>
</dbReference>
<dbReference type="EMBL" id="CP045201">
    <property type="protein sequence ID" value="QOL83144.1"/>
    <property type="molecule type" value="Genomic_DNA"/>
</dbReference>
<dbReference type="SMART" id="SM00448">
    <property type="entry name" value="REC"/>
    <property type="match status" value="1"/>
</dbReference>
<dbReference type="KEGG" id="pshq:F3W81_08145"/>
<dbReference type="Proteomes" id="UP000594118">
    <property type="component" value="Chromosome"/>
</dbReference>
<dbReference type="SUPFAM" id="SSF55785">
    <property type="entry name" value="PYP-like sensor domain (PAS domain)"/>
    <property type="match status" value="1"/>
</dbReference>
<keyword evidence="7" id="KW-0547">Nucleotide-binding</keyword>
<dbReference type="GO" id="GO:0006355">
    <property type="term" value="P:regulation of DNA-templated transcription"/>
    <property type="evidence" value="ECO:0007669"/>
    <property type="project" value="InterPro"/>
</dbReference>
<dbReference type="InterPro" id="IPR001294">
    <property type="entry name" value="Phytochrome"/>
</dbReference>
<dbReference type="GO" id="GO:0009881">
    <property type="term" value="F:photoreceptor activity"/>
    <property type="evidence" value="ECO:0007669"/>
    <property type="project" value="UniProtKB-KW"/>
</dbReference>
<evidence type="ECO:0000313" key="15">
    <source>
        <dbReference type="EMBL" id="QOL83144.1"/>
    </source>
</evidence>
<proteinExistence type="predicted"/>
<organism evidence="15 16">
    <name type="scientific">Pseudooceanicola spongiae</name>
    <dbReference type="NCBI Taxonomy" id="2613965"/>
    <lineage>
        <taxon>Bacteria</taxon>
        <taxon>Pseudomonadati</taxon>
        <taxon>Pseudomonadota</taxon>
        <taxon>Alphaproteobacteria</taxon>
        <taxon>Rhodobacterales</taxon>
        <taxon>Paracoccaceae</taxon>
        <taxon>Pseudooceanicola</taxon>
    </lineage>
</organism>
<evidence type="ECO:0000256" key="1">
    <source>
        <dbReference type="ARBA" id="ARBA00000085"/>
    </source>
</evidence>
<feature type="modified residue" description="4-aspartylphosphate" evidence="12">
    <location>
        <position position="793"/>
    </location>
</feature>
<dbReference type="Pfam" id="PF08446">
    <property type="entry name" value="PAS_2"/>
    <property type="match status" value="1"/>
</dbReference>
<dbReference type="PROSITE" id="PS50046">
    <property type="entry name" value="PHYTOCHROME_2"/>
    <property type="match status" value="1"/>
</dbReference>
<dbReference type="PRINTS" id="PR01033">
    <property type="entry name" value="PHYTOCHROME"/>
</dbReference>
<dbReference type="Pfam" id="PF01590">
    <property type="entry name" value="GAF"/>
    <property type="match status" value="1"/>
</dbReference>
<dbReference type="Gene3D" id="3.30.450.20">
    <property type="entry name" value="PAS domain"/>
    <property type="match status" value="1"/>
</dbReference>
<dbReference type="InterPro" id="IPR003018">
    <property type="entry name" value="GAF"/>
</dbReference>
<evidence type="ECO:0000256" key="12">
    <source>
        <dbReference type="PROSITE-ProRule" id="PRU00169"/>
    </source>
</evidence>
<dbReference type="Pfam" id="PF00360">
    <property type="entry name" value="PHY"/>
    <property type="match status" value="1"/>
</dbReference>
<evidence type="ECO:0000256" key="6">
    <source>
        <dbReference type="ARBA" id="ARBA00022679"/>
    </source>
</evidence>
<evidence type="ECO:0000256" key="7">
    <source>
        <dbReference type="ARBA" id="ARBA00022741"/>
    </source>
</evidence>
<evidence type="ECO:0000259" key="14">
    <source>
        <dbReference type="PROSITE" id="PS50110"/>
    </source>
</evidence>
<name>A0A7L9WTE9_9RHOB</name>
<protein>
    <recommendedName>
        <fullName evidence="2">histidine kinase</fullName>
        <ecNumber evidence="2">2.7.13.3</ecNumber>
    </recommendedName>
</protein>
<keyword evidence="4 12" id="KW-0597">Phosphoprotein</keyword>
<comment type="catalytic activity">
    <reaction evidence="1">
        <text>ATP + protein L-histidine = ADP + protein N-phospho-L-histidine.</text>
        <dbReference type="EC" id="2.7.13.3"/>
    </reaction>
</comment>
<dbReference type="Gene3D" id="3.30.450.270">
    <property type="match status" value="1"/>
</dbReference>
<keyword evidence="11" id="KW-0675">Receptor</keyword>
<evidence type="ECO:0000256" key="2">
    <source>
        <dbReference type="ARBA" id="ARBA00012438"/>
    </source>
</evidence>
<dbReference type="SMART" id="SM00065">
    <property type="entry name" value="GAF"/>
    <property type="match status" value="1"/>
</dbReference>
<keyword evidence="16" id="KW-1185">Reference proteome</keyword>
<dbReference type="SUPFAM" id="SSF55781">
    <property type="entry name" value="GAF domain-like"/>
    <property type="match status" value="2"/>
</dbReference>
<dbReference type="EC" id="2.7.13.3" evidence="2"/>
<evidence type="ECO:0000256" key="5">
    <source>
        <dbReference type="ARBA" id="ARBA00022606"/>
    </source>
</evidence>
<evidence type="ECO:0000313" key="16">
    <source>
        <dbReference type="Proteomes" id="UP000594118"/>
    </source>
</evidence>
<keyword evidence="6" id="KW-0808">Transferase</keyword>
<dbReference type="InterPro" id="IPR011006">
    <property type="entry name" value="CheY-like_superfamily"/>
</dbReference>
<feature type="domain" description="Response regulatory" evidence="14">
    <location>
        <begin position="743"/>
        <end position="854"/>
    </location>
</feature>
<evidence type="ECO:0000256" key="8">
    <source>
        <dbReference type="ARBA" id="ARBA00022777"/>
    </source>
</evidence>
<evidence type="ECO:0000256" key="3">
    <source>
        <dbReference type="ARBA" id="ARBA00022543"/>
    </source>
</evidence>
<keyword evidence="5" id="KW-0716">Sensory transduction</keyword>
<gene>
    <name evidence="15" type="ORF">F3W81_08145</name>
</gene>
<dbReference type="InterPro" id="IPR029016">
    <property type="entry name" value="GAF-like_dom_sf"/>
</dbReference>
<keyword evidence="3" id="KW-0600">Photoreceptor protein</keyword>
<dbReference type="InterPro" id="IPR036890">
    <property type="entry name" value="HATPase_C_sf"/>
</dbReference>
<keyword evidence="8" id="KW-0418">Kinase</keyword>
<dbReference type="InterPro" id="IPR035965">
    <property type="entry name" value="PAS-like_dom_sf"/>
</dbReference>
<dbReference type="PROSITE" id="PS50110">
    <property type="entry name" value="RESPONSE_REGULATORY"/>
    <property type="match status" value="1"/>
</dbReference>